<protein>
    <submittedName>
        <fullName evidence="4">Uncharacterized protein</fullName>
    </submittedName>
</protein>
<feature type="region of interest" description="Disordered" evidence="1">
    <location>
        <begin position="244"/>
        <end position="290"/>
    </location>
</feature>
<dbReference type="GO" id="GO:0006409">
    <property type="term" value="P:tRNA export from nucleus"/>
    <property type="evidence" value="ECO:0007669"/>
    <property type="project" value="TreeGrafter"/>
</dbReference>
<dbReference type="Gene3D" id="1.10.1410.10">
    <property type="match status" value="1"/>
</dbReference>
<dbReference type="OrthoDB" id="10251401at2759"/>
<dbReference type="VEuPathDB" id="PlasmoDB:PKNH_1335600"/>
<organism evidence="4 5">
    <name type="scientific">Plasmodium knowlesi</name>
    <dbReference type="NCBI Taxonomy" id="5850"/>
    <lineage>
        <taxon>Eukaryota</taxon>
        <taxon>Sar</taxon>
        <taxon>Alveolata</taxon>
        <taxon>Apicomplexa</taxon>
        <taxon>Aconoidasida</taxon>
        <taxon>Haemosporida</taxon>
        <taxon>Plasmodiidae</taxon>
        <taxon>Plasmodium</taxon>
        <taxon>Plasmodium (Plasmodium)</taxon>
    </lineage>
</organism>
<dbReference type="VEuPathDB" id="PlasmoDB:PKA1H_130040700"/>
<feature type="region of interest" description="Disordered" evidence="1">
    <location>
        <begin position="1302"/>
        <end position="1342"/>
    </location>
</feature>
<gene>
    <name evidence="4" type="ORF">PKNOH_S05379700</name>
</gene>
<accession>A0A1Y3DSH6</accession>
<comment type="caution">
    <text evidence="4">The sequence shown here is derived from an EMBL/GenBank/DDBJ whole genome shotgun (WGS) entry which is preliminary data.</text>
</comment>
<evidence type="ECO:0000259" key="2">
    <source>
        <dbReference type="Pfam" id="PF17404"/>
    </source>
</evidence>
<evidence type="ECO:0000256" key="1">
    <source>
        <dbReference type="SAM" id="MobiDB-lite"/>
    </source>
</evidence>
<proteinExistence type="predicted"/>
<evidence type="ECO:0000313" key="5">
    <source>
        <dbReference type="Proteomes" id="UP000195012"/>
    </source>
</evidence>
<dbReference type="GO" id="GO:0034456">
    <property type="term" value="C:UTP-C complex"/>
    <property type="evidence" value="ECO:0007669"/>
    <property type="project" value="TreeGrafter"/>
</dbReference>
<dbReference type="Proteomes" id="UP000195012">
    <property type="component" value="Unassembled WGS sequence"/>
</dbReference>
<dbReference type="VEuPathDB" id="PlasmoDB:PKNOH_S05379700"/>
<dbReference type="PANTHER" id="PTHR17972:SF0">
    <property type="entry name" value="NUCLEOLAR PROTEIN 6"/>
    <property type="match status" value="1"/>
</dbReference>
<feature type="domain" description="Nrap protein" evidence="2">
    <location>
        <begin position="620"/>
        <end position="684"/>
    </location>
</feature>
<dbReference type="InterPro" id="IPR005554">
    <property type="entry name" value="NOL6/Upt22"/>
</dbReference>
<dbReference type="EMBL" id="NETL01000019">
    <property type="protein sequence ID" value="OTN67753.1"/>
    <property type="molecule type" value="Genomic_DNA"/>
</dbReference>
<dbReference type="InterPro" id="IPR035368">
    <property type="entry name" value="Nrap_D3"/>
</dbReference>
<dbReference type="GO" id="GO:0032040">
    <property type="term" value="C:small-subunit processome"/>
    <property type="evidence" value="ECO:0007669"/>
    <property type="project" value="TreeGrafter"/>
</dbReference>
<feature type="region of interest" description="Disordered" evidence="1">
    <location>
        <begin position="1081"/>
        <end position="1139"/>
    </location>
</feature>
<dbReference type="OMA" id="KICKLWF"/>
<feature type="domain" description="Nrap protein" evidence="3">
    <location>
        <begin position="1155"/>
        <end position="1221"/>
    </location>
</feature>
<name>A0A1Y3DSH6_PLAKN</name>
<dbReference type="Pfam" id="PF17404">
    <property type="entry name" value="Nrap_D3"/>
    <property type="match status" value="1"/>
</dbReference>
<sequence length="1537" mass="177406">MPRRGESEVVFDLNVEAPIKDVDNEKMKTLAKEHNGNYEDTKDENHVENLNEVLLGMNYYKKNITNVTLLSLIKDATINFVADMENELTNSLQEEKNEFNDSYAKSIKLKRGKILGSYKNNMMLNSHLNIDLGFEYNLNTMLGRKCKYRNFPYYHNLFIILLKNLFFSKDFSRNLKEQNLSHSVDISVGVKTWLNNSKSILVLTVYKREKHVGNIHLILYPSKKVTSSMLQVYRKFYAGMLERSPPQGEEKTNAGGEAKGKKKKNGKNGKGTEKVVEKGGSGKGTEKISGEDQMTKRIRTLCTKRTILKKFILTECHLIECDNLIKRSIANINAYRQAVKLLKLWCLNRRLLHTFSTRDETTERKPKQGEKCRIGNFVHYTDINSFALSLICSYVCHEQKLERCDAFLIFKKTISFLSGMDICNNVYEYHNGIFTSSEREKGNSSSGPTEGPHIFLINALYDPFQSIFCSLTELIEEAKKAEYSLRCGKLYDVFAANYECFSMNYEEELFFPLMVSNYLHNYNEVVMTVRRNLVRGLGDRLGEMAVRLVRFCLQEEAANDEEGKENGACTRGEDDGCAIIQGNGSQSLFHEVFITCKRRKGENTDPMTTVGEKDKSKKIFLKKKTLVGVSFFLKTKNVMRLTDISKELYTPEGSSLFKKFWGDKATIRRFENNTIFEVVEWKKPGTRLAKKRNFSRSLHDDSESEEEDRNVGNPFFEILFSHLYEGKNPSVHVQAIKYILRMMRFNEAPTLEQGLYERIDSLKRDDGIHLYSGKRVKKKTFFVYLPSPLLMKDVYFTYYGKINNLYNEVKNILYSMTEKLFTVCNVSSSNDILKMTDLGYRRKKQNVIDVVVDIKFNNVNYKNAQNFFRIYENAKGIICNKISTDGQNFFSKVENKNFCLDVCSKLVLFRLHIFVSKVMERNLIQVTNLDDVRIEHVDYMKKIKNYIFRPLVSSFVYFYATKFASFHLSVKICKLWFMCKGIWCCDDLVENVLYYLYTEEFKRHAKRNAFFLQKGLPGTNTPHAQFLKWIRLYRKISRVEKAEERIYYRTLCERENIPVDGNPNAGVTSASDSADDASLVAISPSQKSPSEVRKENPKGTLYTSKGRKGNNNIHQVGKSKKEDPSSGGTTTDNLGEPTDTTDIGDEFLDSFSICPKTALTKFLSFLISYDWQNKPLIVDYDNCLREEHKIKLINSFHARKKNKDVKKNFWICSLYDPHCLLIDLPHQLFDLILSEASKSLEMIKKLHINFERENWISLFLMQRRNYDMVLNFHSPEKSLNLLKQKIKVAQDSGGVVEVTAEGQTATGGVQPNSNQSNKKKKQSLKEEDGEDAKENENIVTTSSSKKVLSENNTQTLNHMYRMDEAYDLSYLDDITKVKVTKVCDMLKGLQKYEFLLVYKSYFDHFIKNVEKKFSCQITLMYNPLCFNEILDIHSFRNKIKRKLRKAPEQYEKVSMSWRPNVFITFNPSFISNVAQNEVPVLVSQDAEEGDPGKSANICQSPPSALNSSLALSNFNALILYIKSNAWDLLRGVHFPTM</sequence>
<dbReference type="GO" id="GO:0006364">
    <property type="term" value="P:rRNA processing"/>
    <property type="evidence" value="ECO:0007669"/>
    <property type="project" value="TreeGrafter"/>
</dbReference>
<dbReference type="Pfam" id="PF17406">
    <property type="entry name" value="Nrap_D5"/>
    <property type="match status" value="1"/>
</dbReference>
<dbReference type="InterPro" id="IPR035370">
    <property type="entry name" value="Nrap_D5"/>
</dbReference>
<evidence type="ECO:0000259" key="3">
    <source>
        <dbReference type="Pfam" id="PF17406"/>
    </source>
</evidence>
<dbReference type="GO" id="GO:0032545">
    <property type="term" value="C:CURI complex"/>
    <property type="evidence" value="ECO:0007669"/>
    <property type="project" value="TreeGrafter"/>
</dbReference>
<dbReference type="eggNOG" id="ENOG502S6TE">
    <property type="taxonomic scope" value="Eukaryota"/>
</dbReference>
<reference evidence="4 5" key="1">
    <citation type="submission" date="2017-05" db="EMBL/GenBank/DDBJ databases">
        <title>PacBio assembly of a Plasmodium knowlesi genome sequence with Hi-C correction and manual annotation of the SICAvar gene family.</title>
        <authorList>
            <person name="Lapp S.A."/>
            <person name="Geraldo J.A."/>
            <person name="Chien J.-T."/>
            <person name="Ay F."/>
            <person name="Pakala S.B."/>
            <person name="Batugedara G."/>
            <person name="Humphrey J.C."/>
            <person name="Debarry J.D."/>
            <person name="Le Roch K.G."/>
            <person name="Galinski M.R."/>
            <person name="Kissinger J.C."/>
        </authorList>
    </citation>
    <scope>NUCLEOTIDE SEQUENCE [LARGE SCALE GENOMIC DNA]</scope>
    <source>
        <strain evidence="5">Malayan Strain Pk1 (A+)</strain>
    </source>
</reference>
<evidence type="ECO:0000313" key="4">
    <source>
        <dbReference type="EMBL" id="OTN67753.1"/>
    </source>
</evidence>
<dbReference type="PANTHER" id="PTHR17972">
    <property type="entry name" value="NUCLEOLAR RNA-ASSOCIATED PROTEIN"/>
    <property type="match status" value="1"/>
</dbReference>
<feature type="compositionally biased region" description="Polar residues" evidence="1">
    <location>
        <begin position="1126"/>
        <end position="1139"/>
    </location>
</feature>